<reference evidence="10" key="1">
    <citation type="journal article" date="2019" name="Int. J. Syst. Evol. Microbiol.">
        <title>The Global Catalogue of Microorganisms (GCM) 10K type strain sequencing project: providing services to taxonomists for standard genome sequencing and annotation.</title>
        <authorList>
            <consortium name="The Broad Institute Genomics Platform"/>
            <consortium name="The Broad Institute Genome Sequencing Center for Infectious Disease"/>
            <person name="Wu L."/>
            <person name="Ma J."/>
        </authorList>
    </citation>
    <scope>NUCLEOTIDE SEQUENCE [LARGE SCALE GENOMIC DNA]</scope>
    <source>
        <strain evidence="10">WYCCWR 12678</strain>
    </source>
</reference>
<protein>
    <submittedName>
        <fullName evidence="9">Rod shape-determining protein MreD</fullName>
    </submittedName>
</protein>
<keyword evidence="10" id="KW-1185">Reference proteome</keyword>
<dbReference type="NCBIfam" id="TIGR03426">
    <property type="entry name" value="shape_MreD"/>
    <property type="match status" value="1"/>
</dbReference>
<organism evidence="9 10">
    <name type="scientific">Effusibacillus consociatus</name>
    <dbReference type="NCBI Taxonomy" id="1117041"/>
    <lineage>
        <taxon>Bacteria</taxon>
        <taxon>Bacillati</taxon>
        <taxon>Bacillota</taxon>
        <taxon>Bacilli</taxon>
        <taxon>Bacillales</taxon>
        <taxon>Alicyclobacillaceae</taxon>
        <taxon>Effusibacillus</taxon>
    </lineage>
</organism>
<evidence type="ECO:0000256" key="4">
    <source>
        <dbReference type="ARBA" id="ARBA00022692"/>
    </source>
</evidence>
<comment type="similarity">
    <text evidence="2">Belongs to the MreD family.</text>
</comment>
<gene>
    <name evidence="9" type="primary">mreD</name>
    <name evidence="9" type="ORF">ACFO8Q_11135</name>
</gene>
<proteinExistence type="inferred from homology"/>
<comment type="caution">
    <text evidence="9">The sequence shown here is derived from an EMBL/GenBank/DDBJ whole genome shotgun (WGS) entry which is preliminary data.</text>
</comment>
<keyword evidence="7 8" id="KW-0472">Membrane</keyword>
<dbReference type="Proteomes" id="UP001596002">
    <property type="component" value="Unassembled WGS sequence"/>
</dbReference>
<evidence type="ECO:0000256" key="6">
    <source>
        <dbReference type="ARBA" id="ARBA00022989"/>
    </source>
</evidence>
<evidence type="ECO:0000256" key="2">
    <source>
        <dbReference type="ARBA" id="ARBA00007776"/>
    </source>
</evidence>
<dbReference type="Pfam" id="PF04093">
    <property type="entry name" value="MreD"/>
    <property type="match status" value="1"/>
</dbReference>
<feature type="transmembrane region" description="Helical" evidence="8">
    <location>
        <begin position="127"/>
        <end position="152"/>
    </location>
</feature>
<keyword evidence="5" id="KW-0133">Cell shape</keyword>
<keyword evidence="6 8" id="KW-1133">Transmembrane helix</keyword>
<dbReference type="EMBL" id="JBHSHC010000093">
    <property type="protein sequence ID" value="MFC4767906.1"/>
    <property type="molecule type" value="Genomic_DNA"/>
</dbReference>
<comment type="subcellular location">
    <subcellularLocation>
        <location evidence="1">Cell membrane</location>
        <topology evidence="1">Multi-pass membrane protein</topology>
    </subcellularLocation>
</comment>
<sequence length="169" mass="19136">MRPIFLFLILLLGFIVQATIFVQKPFSWIQPTLTVILILFTAYYRGQLLAMILGILVGLIQDIVYGSIIGMHMFSLGATGYFAGSMFRVFLNRSLIMLMLMILGFSAAYEFINYGIAVIFGRISVDLLAVLTHAVRLMIFNGVFALILYPFADRWLPADEKWGMGEEYL</sequence>
<evidence type="ECO:0000313" key="10">
    <source>
        <dbReference type="Proteomes" id="UP001596002"/>
    </source>
</evidence>
<keyword evidence="3" id="KW-1003">Cell membrane</keyword>
<feature type="transmembrane region" description="Helical" evidence="8">
    <location>
        <begin position="51"/>
        <end position="75"/>
    </location>
</feature>
<evidence type="ECO:0000256" key="3">
    <source>
        <dbReference type="ARBA" id="ARBA00022475"/>
    </source>
</evidence>
<evidence type="ECO:0000313" key="9">
    <source>
        <dbReference type="EMBL" id="MFC4767906.1"/>
    </source>
</evidence>
<evidence type="ECO:0000256" key="8">
    <source>
        <dbReference type="SAM" id="Phobius"/>
    </source>
</evidence>
<evidence type="ECO:0000256" key="1">
    <source>
        <dbReference type="ARBA" id="ARBA00004651"/>
    </source>
</evidence>
<evidence type="ECO:0000256" key="5">
    <source>
        <dbReference type="ARBA" id="ARBA00022960"/>
    </source>
</evidence>
<dbReference type="InterPro" id="IPR007227">
    <property type="entry name" value="Cell_shape_determining_MreD"/>
</dbReference>
<dbReference type="RefSeq" id="WP_380025827.1">
    <property type="nucleotide sequence ID" value="NZ_JBHSHC010000093.1"/>
</dbReference>
<accession>A0ABV9Q070</accession>
<keyword evidence="4 8" id="KW-0812">Transmembrane</keyword>
<evidence type="ECO:0000256" key="7">
    <source>
        <dbReference type="ARBA" id="ARBA00023136"/>
    </source>
</evidence>
<name>A0ABV9Q070_9BACL</name>
<feature type="transmembrane region" description="Helical" evidence="8">
    <location>
        <begin position="95"/>
        <end position="120"/>
    </location>
</feature>